<evidence type="ECO:0000256" key="1">
    <source>
        <dbReference type="ARBA" id="ARBA00023015"/>
    </source>
</evidence>
<dbReference type="PANTHER" id="PTHR43280:SF28">
    <property type="entry name" value="HTH-TYPE TRANSCRIPTIONAL ACTIVATOR RHAS"/>
    <property type="match status" value="1"/>
</dbReference>
<name>A0A1G8E0P2_9BACI</name>
<evidence type="ECO:0000256" key="3">
    <source>
        <dbReference type="ARBA" id="ARBA00023163"/>
    </source>
</evidence>
<dbReference type="Pfam" id="PF02311">
    <property type="entry name" value="AraC_binding"/>
    <property type="match status" value="1"/>
</dbReference>
<dbReference type="InterPro" id="IPR018060">
    <property type="entry name" value="HTH_AraC"/>
</dbReference>
<dbReference type="PROSITE" id="PS01124">
    <property type="entry name" value="HTH_ARAC_FAMILY_2"/>
    <property type="match status" value="1"/>
</dbReference>
<keyword evidence="6" id="KW-1185">Reference proteome</keyword>
<proteinExistence type="predicted"/>
<dbReference type="InterPro" id="IPR037923">
    <property type="entry name" value="HTH-like"/>
</dbReference>
<dbReference type="STRING" id="930129.SAMN05216352_10229"/>
<dbReference type="Gene3D" id="1.10.10.60">
    <property type="entry name" value="Homeodomain-like"/>
    <property type="match status" value="2"/>
</dbReference>
<dbReference type="SMART" id="SM00342">
    <property type="entry name" value="HTH_ARAC"/>
    <property type="match status" value="1"/>
</dbReference>
<dbReference type="SUPFAM" id="SSF46689">
    <property type="entry name" value="Homeodomain-like"/>
    <property type="match status" value="2"/>
</dbReference>
<dbReference type="PANTHER" id="PTHR43280">
    <property type="entry name" value="ARAC-FAMILY TRANSCRIPTIONAL REGULATOR"/>
    <property type="match status" value="1"/>
</dbReference>
<evidence type="ECO:0000313" key="6">
    <source>
        <dbReference type="Proteomes" id="UP000199017"/>
    </source>
</evidence>
<keyword evidence="1" id="KW-0805">Transcription regulation</keyword>
<reference evidence="5 6" key="1">
    <citation type="submission" date="2016-10" db="EMBL/GenBank/DDBJ databases">
        <authorList>
            <person name="de Groot N.N."/>
        </authorList>
    </citation>
    <scope>NUCLEOTIDE SEQUENCE [LARGE SCALE GENOMIC DNA]</scope>
    <source>
        <strain evidence="6">P4B,CCM 7963,CECT 7998,DSM 25260,IBRC-M 10614,KCTC 13821</strain>
    </source>
</reference>
<dbReference type="GO" id="GO:0003700">
    <property type="term" value="F:DNA-binding transcription factor activity"/>
    <property type="evidence" value="ECO:0007669"/>
    <property type="project" value="InterPro"/>
</dbReference>
<dbReference type="GO" id="GO:0043565">
    <property type="term" value="F:sequence-specific DNA binding"/>
    <property type="evidence" value="ECO:0007669"/>
    <property type="project" value="InterPro"/>
</dbReference>
<dbReference type="OrthoDB" id="149040at2"/>
<feature type="domain" description="HTH araC/xylS-type" evidence="4">
    <location>
        <begin position="186"/>
        <end position="284"/>
    </location>
</feature>
<dbReference type="EMBL" id="FNDU01000002">
    <property type="protein sequence ID" value="SDH63464.1"/>
    <property type="molecule type" value="Genomic_DNA"/>
</dbReference>
<keyword evidence="3" id="KW-0804">Transcription</keyword>
<evidence type="ECO:0000259" key="4">
    <source>
        <dbReference type="PROSITE" id="PS01124"/>
    </source>
</evidence>
<keyword evidence="2" id="KW-0238">DNA-binding</keyword>
<dbReference type="InterPro" id="IPR009057">
    <property type="entry name" value="Homeodomain-like_sf"/>
</dbReference>
<evidence type="ECO:0000313" key="5">
    <source>
        <dbReference type="EMBL" id="SDH63464.1"/>
    </source>
</evidence>
<evidence type="ECO:0000256" key="2">
    <source>
        <dbReference type="ARBA" id="ARBA00023125"/>
    </source>
</evidence>
<dbReference type="InterPro" id="IPR003313">
    <property type="entry name" value="AraC-bd"/>
</dbReference>
<dbReference type="AlphaFoldDB" id="A0A1G8E0P2"/>
<sequence length="289" mass="33355">MNVAASVRHLQKRCINLPGENVSFHIYFWGAQPNHQDNPLHKHSFFEFCYVNSGTGLYYEDEQNYELKKGTFLCSRPGKLHRIHNGENLSLFWVGFEVNQSSSTKEGIHLFKQLAYTPKILIYHAEASPTAQLWNVLMEHAGRSYSSELLSSLGHSLLISLQTLFCGLDESEEIHNDDSSSQFLINRAQLFIKDNLTMPLSLEDVAQYLHVSKRHLSRLFSSHLKITYTAFLRKERVRAASVKLRETNLSIKDISDLYSFSSVHHFTRVFSEETNITPGQYRKLSRIRE</sequence>
<dbReference type="Gene3D" id="2.60.120.10">
    <property type="entry name" value="Jelly Rolls"/>
    <property type="match status" value="1"/>
</dbReference>
<organism evidence="5 6">
    <name type="scientific">Alteribacillus bidgolensis</name>
    <dbReference type="NCBI Taxonomy" id="930129"/>
    <lineage>
        <taxon>Bacteria</taxon>
        <taxon>Bacillati</taxon>
        <taxon>Bacillota</taxon>
        <taxon>Bacilli</taxon>
        <taxon>Bacillales</taxon>
        <taxon>Bacillaceae</taxon>
        <taxon>Alteribacillus</taxon>
    </lineage>
</organism>
<accession>A0A1G8E0P2</accession>
<protein>
    <submittedName>
        <fullName evidence="5">AraC-like ligand binding domain-containing protein</fullName>
    </submittedName>
</protein>
<gene>
    <name evidence="5" type="ORF">SAMN05216352_10229</name>
</gene>
<dbReference type="Pfam" id="PF12833">
    <property type="entry name" value="HTH_18"/>
    <property type="match status" value="1"/>
</dbReference>
<dbReference type="InterPro" id="IPR014710">
    <property type="entry name" value="RmlC-like_jellyroll"/>
</dbReference>
<dbReference type="SUPFAM" id="SSF51215">
    <property type="entry name" value="Regulatory protein AraC"/>
    <property type="match status" value="1"/>
</dbReference>
<dbReference type="Proteomes" id="UP000199017">
    <property type="component" value="Unassembled WGS sequence"/>
</dbReference>